<evidence type="ECO:0000259" key="2">
    <source>
        <dbReference type="Pfam" id="PF12120"/>
    </source>
</evidence>
<dbReference type="AlphaFoldDB" id="K2MIN9"/>
<name>K2MIN9_9HYPH</name>
<dbReference type="RefSeq" id="WP_008599148.1">
    <property type="nucleotide sequence ID" value="NZ_AMRM01000031.1"/>
</dbReference>
<evidence type="ECO:0000256" key="1">
    <source>
        <dbReference type="SAM" id="MobiDB-lite"/>
    </source>
</evidence>
<dbReference type="Gene3D" id="3.20.170.40">
    <property type="entry name" value="Rifampin ADP-ribosyltransferase domain"/>
    <property type="match status" value="1"/>
</dbReference>
<feature type="region of interest" description="Disordered" evidence="1">
    <location>
        <begin position="72"/>
        <end position="95"/>
    </location>
</feature>
<dbReference type="OrthoDB" id="5509356at2"/>
<dbReference type="Proteomes" id="UP000006786">
    <property type="component" value="Unassembled WGS sequence"/>
</dbReference>
<reference evidence="3 4" key="1">
    <citation type="journal article" date="2012" name="J. Bacteriol.">
        <title>Genome Sequence of Nitratireductor pacificus Type Strain pht-3B.</title>
        <authorList>
            <person name="Lai Q."/>
            <person name="Li G."/>
            <person name="Shao Z."/>
        </authorList>
    </citation>
    <scope>NUCLEOTIDE SEQUENCE [LARGE SCALE GENOMIC DNA]</scope>
    <source>
        <strain evidence="4">pht-3B</strain>
    </source>
</reference>
<dbReference type="eggNOG" id="ENOG5030823">
    <property type="taxonomic scope" value="Bacteria"/>
</dbReference>
<dbReference type="InterPro" id="IPR021975">
    <property type="entry name" value="Rifampin_Arr"/>
</dbReference>
<dbReference type="NCBIfam" id="NF033144">
    <property type="entry name" value="rifampin_ARR"/>
    <property type="match status" value="1"/>
</dbReference>
<dbReference type="InterPro" id="IPR038611">
    <property type="entry name" value="Arr_sf"/>
</dbReference>
<dbReference type="PATRIC" id="fig|391937.3.peg.4151"/>
<sequence length="138" mass="15322">MTANASMFAQSFFHGSRAELKPGDMIVTGHRSNFTEEKPLSWVYFASTLDAAIWGAELAAGSGQERIYVVEPTGPVEDDPNVTDKKFPGNPTMSYRSREPLRVVAEVTQWQGHPPERLQEMKDGLARLKAEGKDIIID</sequence>
<evidence type="ECO:0000313" key="3">
    <source>
        <dbReference type="EMBL" id="EKF17027.1"/>
    </source>
</evidence>
<comment type="caution">
    <text evidence="3">The sequence shown here is derived from an EMBL/GenBank/DDBJ whole genome shotgun (WGS) entry which is preliminary data.</text>
</comment>
<organism evidence="3 4">
    <name type="scientific">Nitratireductor pacificus pht-3B</name>
    <dbReference type="NCBI Taxonomy" id="391937"/>
    <lineage>
        <taxon>Bacteria</taxon>
        <taxon>Pseudomonadati</taxon>
        <taxon>Pseudomonadota</taxon>
        <taxon>Alphaproteobacteria</taxon>
        <taxon>Hyphomicrobiales</taxon>
        <taxon>Phyllobacteriaceae</taxon>
        <taxon>Nitratireductor</taxon>
    </lineage>
</organism>
<dbReference type="Pfam" id="PF12120">
    <property type="entry name" value="Arr-ms"/>
    <property type="match status" value="1"/>
</dbReference>
<protein>
    <submittedName>
        <fullName evidence="3">Arr</fullName>
    </submittedName>
</protein>
<gene>
    <name evidence="3" type="ORF">NA2_20253</name>
</gene>
<keyword evidence="4" id="KW-1185">Reference proteome</keyword>
<evidence type="ECO:0000313" key="4">
    <source>
        <dbReference type="Proteomes" id="UP000006786"/>
    </source>
</evidence>
<dbReference type="EMBL" id="AMRM01000031">
    <property type="protein sequence ID" value="EKF17027.1"/>
    <property type="molecule type" value="Genomic_DNA"/>
</dbReference>
<proteinExistence type="predicted"/>
<feature type="domain" description="Rifampin ADP-ribosyltransferase" evidence="2">
    <location>
        <begin position="12"/>
        <end position="110"/>
    </location>
</feature>
<accession>K2MIN9</accession>